<dbReference type="SMART" id="SM00856">
    <property type="entry name" value="PMEI"/>
    <property type="match status" value="1"/>
</dbReference>
<evidence type="ECO:0000256" key="1">
    <source>
        <dbReference type="ARBA" id="ARBA00022729"/>
    </source>
</evidence>
<keyword evidence="1 4" id="KW-0732">Signal</keyword>
<evidence type="ECO:0000313" key="7">
    <source>
        <dbReference type="Proteomes" id="UP001318860"/>
    </source>
</evidence>
<dbReference type="InterPro" id="IPR034086">
    <property type="entry name" value="PMEI_plant"/>
</dbReference>
<evidence type="ECO:0000256" key="3">
    <source>
        <dbReference type="ARBA" id="ARBA00038471"/>
    </source>
</evidence>
<dbReference type="Pfam" id="PF04043">
    <property type="entry name" value="PMEI"/>
    <property type="match status" value="1"/>
</dbReference>
<evidence type="ECO:0000259" key="5">
    <source>
        <dbReference type="SMART" id="SM00856"/>
    </source>
</evidence>
<proteinExistence type="inferred from homology"/>
<feature type="signal peptide" evidence="4">
    <location>
        <begin position="1"/>
        <end position="28"/>
    </location>
</feature>
<feature type="domain" description="Pectinesterase inhibitor" evidence="5">
    <location>
        <begin position="26"/>
        <end position="164"/>
    </location>
</feature>
<dbReference type="InterPro" id="IPR052421">
    <property type="entry name" value="PCW_Enzyme_Inhibitor"/>
</dbReference>
<keyword evidence="7" id="KW-1185">Reference proteome</keyword>
<reference evidence="6 7" key="1">
    <citation type="journal article" date="2021" name="Comput. Struct. Biotechnol. J.">
        <title>De novo genome assembly of the potent medicinal plant Rehmannia glutinosa using nanopore technology.</title>
        <authorList>
            <person name="Ma L."/>
            <person name="Dong C."/>
            <person name="Song C."/>
            <person name="Wang X."/>
            <person name="Zheng X."/>
            <person name="Niu Y."/>
            <person name="Chen S."/>
            <person name="Feng W."/>
        </authorList>
    </citation>
    <scope>NUCLEOTIDE SEQUENCE [LARGE SCALE GENOMIC DNA]</scope>
    <source>
        <strain evidence="6">DH-2019</strain>
    </source>
</reference>
<dbReference type="PANTHER" id="PTHR36710">
    <property type="entry name" value="PECTINESTERASE INHIBITOR-LIKE"/>
    <property type="match status" value="1"/>
</dbReference>
<dbReference type="InterPro" id="IPR006501">
    <property type="entry name" value="Pectinesterase_inhib_dom"/>
</dbReference>
<comment type="similarity">
    <text evidence="3">Belongs to the PMEI family.</text>
</comment>
<protein>
    <recommendedName>
        <fullName evidence="5">Pectinesterase inhibitor domain-containing protein</fullName>
    </recommendedName>
</protein>
<sequence length="173" mass="18567">MATFFPLYTSCSLLFLTAAFIFLPTNNGALVDDVCRQTTDPPLCLNVYSFDPTIQNETLPTLAAIALQVAELDANAIKIKLGALSNSTNDPKLKALYGQCEKLYVDAFAVLKAAVGDLRGRRYGAIKGKADRAIGDVGRCEAAFKNSSPVRKLSHELEVVAQALGVIAKSLSR</sequence>
<dbReference type="CDD" id="cd15797">
    <property type="entry name" value="PMEI"/>
    <property type="match status" value="1"/>
</dbReference>
<dbReference type="EMBL" id="JABTTQ020002558">
    <property type="protein sequence ID" value="KAK6123426.1"/>
    <property type="molecule type" value="Genomic_DNA"/>
</dbReference>
<accession>A0ABR0ULU5</accession>
<dbReference type="Gene3D" id="1.20.140.40">
    <property type="entry name" value="Invertase/pectin methylesterase inhibitor family protein"/>
    <property type="match status" value="1"/>
</dbReference>
<dbReference type="PANTHER" id="PTHR36710:SF8">
    <property type="entry name" value="PECTINESTERASE INHIBITOR-LIKE"/>
    <property type="match status" value="1"/>
</dbReference>
<dbReference type="SUPFAM" id="SSF101148">
    <property type="entry name" value="Plant invertase/pectin methylesterase inhibitor"/>
    <property type="match status" value="1"/>
</dbReference>
<feature type="chain" id="PRO_5045358789" description="Pectinesterase inhibitor domain-containing protein" evidence="4">
    <location>
        <begin position="29"/>
        <end position="173"/>
    </location>
</feature>
<dbReference type="InterPro" id="IPR035513">
    <property type="entry name" value="Invertase/methylesterase_inhib"/>
</dbReference>
<gene>
    <name evidence="6" type="ORF">DH2020_042832</name>
</gene>
<evidence type="ECO:0000313" key="6">
    <source>
        <dbReference type="EMBL" id="KAK6123426.1"/>
    </source>
</evidence>
<dbReference type="NCBIfam" id="TIGR01614">
    <property type="entry name" value="PME_inhib"/>
    <property type="match status" value="1"/>
</dbReference>
<dbReference type="Proteomes" id="UP001318860">
    <property type="component" value="Unassembled WGS sequence"/>
</dbReference>
<keyword evidence="2" id="KW-1015">Disulfide bond</keyword>
<evidence type="ECO:0000256" key="4">
    <source>
        <dbReference type="SAM" id="SignalP"/>
    </source>
</evidence>
<name>A0ABR0ULU5_REHGL</name>
<evidence type="ECO:0000256" key="2">
    <source>
        <dbReference type="ARBA" id="ARBA00023157"/>
    </source>
</evidence>
<organism evidence="6 7">
    <name type="scientific">Rehmannia glutinosa</name>
    <name type="common">Chinese foxglove</name>
    <dbReference type="NCBI Taxonomy" id="99300"/>
    <lineage>
        <taxon>Eukaryota</taxon>
        <taxon>Viridiplantae</taxon>
        <taxon>Streptophyta</taxon>
        <taxon>Embryophyta</taxon>
        <taxon>Tracheophyta</taxon>
        <taxon>Spermatophyta</taxon>
        <taxon>Magnoliopsida</taxon>
        <taxon>eudicotyledons</taxon>
        <taxon>Gunneridae</taxon>
        <taxon>Pentapetalae</taxon>
        <taxon>asterids</taxon>
        <taxon>lamiids</taxon>
        <taxon>Lamiales</taxon>
        <taxon>Orobanchaceae</taxon>
        <taxon>Rehmannieae</taxon>
        <taxon>Rehmannia</taxon>
    </lineage>
</organism>
<comment type="caution">
    <text evidence="6">The sequence shown here is derived from an EMBL/GenBank/DDBJ whole genome shotgun (WGS) entry which is preliminary data.</text>
</comment>